<evidence type="ECO:0000313" key="4">
    <source>
        <dbReference type="EMBL" id="HIZ88431.1"/>
    </source>
</evidence>
<dbReference type="InterPro" id="IPR022998">
    <property type="entry name" value="ThiamineP_synth_TenI"/>
</dbReference>
<dbReference type="SUPFAM" id="SSF51391">
    <property type="entry name" value="Thiamin phosphate synthase"/>
    <property type="match status" value="1"/>
</dbReference>
<dbReference type="EMBL" id="DXAQ01000011">
    <property type="protein sequence ID" value="HIZ88431.1"/>
    <property type="molecule type" value="Genomic_DNA"/>
</dbReference>
<dbReference type="Pfam" id="PF02581">
    <property type="entry name" value="TMP-TENI"/>
    <property type="match status" value="1"/>
</dbReference>
<dbReference type="Gene3D" id="3.20.20.70">
    <property type="entry name" value="Aldolase class I"/>
    <property type="match status" value="1"/>
</dbReference>
<dbReference type="GO" id="GO:0005737">
    <property type="term" value="C:cytoplasm"/>
    <property type="evidence" value="ECO:0007669"/>
    <property type="project" value="TreeGrafter"/>
</dbReference>
<sequence length="179" mass="20935">MILGFHFLAVLDDEYFKHNLYETAKFIDNKADIIWYRFKHYKNIDEKLITLRKIVSKSKLILSSDYKLAVKYNFDGIHLNKQTIKDYIYIKNNTNLITGYSSHSPKEIDEISADYYTLSPIYDTPKEYKVNPIGIVEYNKSKKVFALGGINLDNLHTLKDNFYGFAGIRIVQDIIKANF</sequence>
<organism evidence="4 5">
    <name type="scientific">Candidatus Mucispirillum faecigallinarum</name>
    <dbReference type="NCBI Taxonomy" id="2838699"/>
    <lineage>
        <taxon>Bacteria</taxon>
        <taxon>Pseudomonadati</taxon>
        <taxon>Deferribacterota</taxon>
        <taxon>Deferribacteres</taxon>
        <taxon>Deferribacterales</taxon>
        <taxon>Mucispirillaceae</taxon>
        <taxon>Mucispirillum</taxon>
    </lineage>
</organism>
<proteinExistence type="predicted"/>
<dbReference type="PANTHER" id="PTHR20857:SF15">
    <property type="entry name" value="THIAMINE-PHOSPHATE SYNTHASE"/>
    <property type="match status" value="1"/>
</dbReference>
<dbReference type="AlphaFoldDB" id="A0A9D2KAU9"/>
<comment type="caution">
    <text evidence="4">The sequence shown here is derived from an EMBL/GenBank/DDBJ whole genome shotgun (WGS) entry which is preliminary data.</text>
</comment>
<evidence type="ECO:0000259" key="3">
    <source>
        <dbReference type="Pfam" id="PF02581"/>
    </source>
</evidence>
<dbReference type="GO" id="GO:0004789">
    <property type="term" value="F:thiamine-phosphate diphosphorylase activity"/>
    <property type="evidence" value="ECO:0007669"/>
    <property type="project" value="TreeGrafter"/>
</dbReference>
<evidence type="ECO:0000313" key="5">
    <source>
        <dbReference type="Proteomes" id="UP000824176"/>
    </source>
</evidence>
<gene>
    <name evidence="4" type="ORF">H9804_00670</name>
</gene>
<dbReference type="InterPro" id="IPR036206">
    <property type="entry name" value="ThiamineP_synth_sf"/>
</dbReference>
<dbReference type="InterPro" id="IPR013785">
    <property type="entry name" value="Aldolase_TIM"/>
</dbReference>
<comment type="pathway">
    <text evidence="1">Cofactor biosynthesis; thiamine diphosphate biosynthesis.</text>
</comment>
<reference evidence="4" key="1">
    <citation type="journal article" date="2021" name="PeerJ">
        <title>Extensive microbial diversity within the chicken gut microbiome revealed by metagenomics and culture.</title>
        <authorList>
            <person name="Gilroy R."/>
            <person name="Ravi A."/>
            <person name="Getino M."/>
            <person name="Pursley I."/>
            <person name="Horton D.L."/>
            <person name="Alikhan N.F."/>
            <person name="Baker D."/>
            <person name="Gharbi K."/>
            <person name="Hall N."/>
            <person name="Watson M."/>
            <person name="Adriaenssens E.M."/>
            <person name="Foster-Nyarko E."/>
            <person name="Jarju S."/>
            <person name="Secka A."/>
            <person name="Antonio M."/>
            <person name="Oren A."/>
            <person name="Chaudhuri R.R."/>
            <person name="La Ragione R."/>
            <person name="Hildebrand F."/>
            <person name="Pallen M.J."/>
        </authorList>
    </citation>
    <scope>NUCLEOTIDE SEQUENCE</scope>
    <source>
        <strain evidence="4">ChiW4-1371</strain>
    </source>
</reference>
<protein>
    <submittedName>
        <fullName evidence="4">Thiamine phosphate synthase</fullName>
    </submittedName>
</protein>
<evidence type="ECO:0000256" key="1">
    <source>
        <dbReference type="ARBA" id="ARBA00004948"/>
    </source>
</evidence>
<name>A0A9D2KAU9_9BACT</name>
<accession>A0A9D2KAU9</accession>
<feature type="domain" description="Thiamine phosphate synthase/TenI" evidence="3">
    <location>
        <begin position="10"/>
        <end position="160"/>
    </location>
</feature>
<dbReference type="PANTHER" id="PTHR20857">
    <property type="entry name" value="THIAMINE-PHOSPHATE PYROPHOSPHORYLASE"/>
    <property type="match status" value="1"/>
</dbReference>
<dbReference type="GO" id="GO:0009228">
    <property type="term" value="P:thiamine biosynthetic process"/>
    <property type="evidence" value="ECO:0007669"/>
    <property type="project" value="UniProtKB-KW"/>
</dbReference>
<keyword evidence="2" id="KW-0784">Thiamine biosynthesis</keyword>
<evidence type="ECO:0000256" key="2">
    <source>
        <dbReference type="ARBA" id="ARBA00022977"/>
    </source>
</evidence>
<reference evidence="4" key="2">
    <citation type="submission" date="2021-04" db="EMBL/GenBank/DDBJ databases">
        <authorList>
            <person name="Gilroy R."/>
        </authorList>
    </citation>
    <scope>NUCLEOTIDE SEQUENCE</scope>
    <source>
        <strain evidence="4">ChiW4-1371</strain>
    </source>
</reference>
<dbReference type="CDD" id="cd00564">
    <property type="entry name" value="TMP_TenI"/>
    <property type="match status" value="1"/>
</dbReference>
<dbReference type="Proteomes" id="UP000824176">
    <property type="component" value="Unassembled WGS sequence"/>
</dbReference>